<dbReference type="Proteomes" id="UP000218113">
    <property type="component" value="Unassembled WGS sequence"/>
</dbReference>
<evidence type="ECO:0000313" key="2">
    <source>
        <dbReference type="Proteomes" id="UP000218113"/>
    </source>
</evidence>
<name>A0A2A4TDD5_9DELT</name>
<accession>A0A2A4TDD5</accession>
<gene>
    <name evidence="1" type="ORF">COB67_00495</name>
</gene>
<comment type="caution">
    <text evidence="1">The sequence shown here is derived from an EMBL/GenBank/DDBJ whole genome shotgun (WGS) entry which is preliminary data.</text>
</comment>
<organism evidence="1 2">
    <name type="scientific">SAR324 cluster bacterium</name>
    <dbReference type="NCBI Taxonomy" id="2024889"/>
    <lineage>
        <taxon>Bacteria</taxon>
        <taxon>Deltaproteobacteria</taxon>
        <taxon>SAR324 cluster</taxon>
    </lineage>
</organism>
<reference evidence="2" key="1">
    <citation type="submission" date="2017-08" db="EMBL/GenBank/DDBJ databases">
        <title>A dynamic microbial community with high functional redundancy inhabits the cold, oxic subseafloor aquifer.</title>
        <authorList>
            <person name="Tully B.J."/>
            <person name="Wheat C.G."/>
            <person name="Glazer B.T."/>
            <person name="Huber J.A."/>
        </authorList>
    </citation>
    <scope>NUCLEOTIDE SEQUENCE [LARGE SCALE GENOMIC DNA]</scope>
</reference>
<dbReference type="AlphaFoldDB" id="A0A2A4TDD5"/>
<proteinExistence type="predicted"/>
<dbReference type="EMBL" id="NVSR01000001">
    <property type="protein sequence ID" value="PCI30967.1"/>
    <property type="molecule type" value="Genomic_DNA"/>
</dbReference>
<evidence type="ECO:0000313" key="1">
    <source>
        <dbReference type="EMBL" id="PCI30967.1"/>
    </source>
</evidence>
<protein>
    <submittedName>
        <fullName evidence="1">Uncharacterized protein</fullName>
    </submittedName>
</protein>
<sequence>MATGAKKPINIKKTDYFICPKCGDADWPMNYKKYGKFVYCKNKKCSHKFRPENKKKEEFSLHLFTTDKAEAVRILEESITKLKIHQ</sequence>